<dbReference type="GO" id="GO:0005886">
    <property type="term" value="C:plasma membrane"/>
    <property type="evidence" value="ECO:0007669"/>
    <property type="project" value="UniProtKB-SubCell"/>
</dbReference>
<evidence type="ECO:0000256" key="3">
    <source>
        <dbReference type="ARBA" id="ARBA00022692"/>
    </source>
</evidence>
<dbReference type="RefSeq" id="WP_183374411.1">
    <property type="nucleotide sequence ID" value="NZ_CBCSFZ010000002.1"/>
</dbReference>
<dbReference type="InterPro" id="IPR050545">
    <property type="entry name" value="Mycobact_MmpL"/>
</dbReference>
<feature type="transmembrane region" description="Helical" evidence="7">
    <location>
        <begin position="172"/>
        <end position="193"/>
    </location>
</feature>
<comment type="caution">
    <text evidence="9">The sequence shown here is derived from an EMBL/GenBank/DDBJ whole genome shotgun (WGS) entry which is preliminary data.</text>
</comment>
<feature type="transmembrane region" description="Helical" evidence="7">
    <location>
        <begin position="645"/>
        <end position="667"/>
    </location>
</feature>
<reference evidence="9 10" key="1">
    <citation type="submission" date="2020-08" db="EMBL/GenBank/DDBJ databases">
        <title>Sequencing the genomes of 1000 actinobacteria strains.</title>
        <authorList>
            <person name="Klenk H.-P."/>
        </authorList>
    </citation>
    <scope>NUCLEOTIDE SEQUENCE [LARGE SCALE GENOMIC DNA]</scope>
    <source>
        <strain evidence="9 10">DSM 23040</strain>
    </source>
</reference>
<dbReference type="SUPFAM" id="SSF82866">
    <property type="entry name" value="Multidrug efflux transporter AcrB transmembrane domain"/>
    <property type="match status" value="2"/>
</dbReference>
<feature type="region of interest" description="Disordered" evidence="6">
    <location>
        <begin position="337"/>
        <end position="361"/>
    </location>
</feature>
<name>A0A839QWN6_9MICO</name>
<keyword evidence="5 7" id="KW-0472">Membrane</keyword>
<feature type="transmembrane region" description="Helical" evidence="7">
    <location>
        <begin position="373"/>
        <end position="394"/>
    </location>
</feature>
<evidence type="ECO:0000256" key="4">
    <source>
        <dbReference type="ARBA" id="ARBA00022989"/>
    </source>
</evidence>
<proteinExistence type="predicted"/>
<dbReference type="PROSITE" id="PS50156">
    <property type="entry name" value="SSD"/>
    <property type="match status" value="1"/>
</dbReference>
<dbReference type="PANTHER" id="PTHR33406:SF13">
    <property type="entry name" value="MEMBRANE PROTEIN YDFJ"/>
    <property type="match status" value="1"/>
</dbReference>
<evidence type="ECO:0000259" key="8">
    <source>
        <dbReference type="PROSITE" id="PS50156"/>
    </source>
</evidence>
<comment type="subcellular location">
    <subcellularLocation>
        <location evidence="1">Cell membrane</location>
        <topology evidence="1">Multi-pass membrane protein</topology>
    </subcellularLocation>
</comment>
<evidence type="ECO:0000256" key="2">
    <source>
        <dbReference type="ARBA" id="ARBA00022475"/>
    </source>
</evidence>
<dbReference type="InterPro" id="IPR000731">
    <property type="entry name" value="SSD"/>
</dbReference>
<keyword evidence="3 7" id="KW-0812">Transmembrane</keyword>
<dbReference type="PANTHER" id="PTHR33406">
    <property type="entry name" value="MEMBRANE PROTEIN MJ1562-RELATED"/>
    <property type="match status" value="1"/>
</dbReference>
<feature type="transmembrane region" description="Helical" evidence="7">
    <location>
        <begin position="679"/>
        <end position="704"/>
    </location>
</feature>
<protein>
    <submittedName>
        <fullName evidence="9">RND superfamily putative drug exporter</fullName>
    </submittedName>
</protein>
<feature type="domain" description="SSD" evidence="8">
    <location>
        <begin position="195"/>
        <end position="328"/>
    </location>
</feature>
<evidence type="ECO:0000256" key="1">
    <source>
        <dbReference type="ARBA" id="ARBA00004651"/>
    </source>
</evidence>
<feature type="transmembrane region" description="Helical" evidence="7">
    <location>
        <begin position="200"/>
        <end position="224"/>
    </location>
</feature>
<accession>A0A839QWN6</accession>
<feature type="transmembrane region" description="Helical" evidence="7">
    <location>
        <begin position="603"/>
        <end position="624"/>
    </location>
</feature>
<feature type="transmembrane region" description="Helical" evidence="7">
    <location>
        <begin position="535"/>
        <end position="555"/>
    </location>
</feature>
<keyword evidence="4 7" id="KW-1133">Transmembrane helix</keyword>
<evidence type="ECO:0000313" key="9">
    <source>
        <dbReference type="EMBL" id="MBB3022401.1"/>
    </source>
</evidence>
<feature type="transmembrane region" description="Helical" evidence="7">
    <location>
        <begin position="562"/>
        <end position="583"/>
    </location>
</feature>
<keyword evidence="10" id="KW-1185">Reference proteome</keyword>
<evidence type="ECO:0000256" key="6">
    <source>
        <dbReference type="SAM" id="MobiDB-lite"/>
    </source>
</evidence>
<dbReference type="EMBL" id="JACHWP010000001">
    <property type="protein sequence ID" value="MBB3022401.1"/>
    <property type="molecule type" value="Genomic_DNA"/>
</dbReference>
<evidence type="ECO:0000256" key="5">
    <source>
        <dbReference type="ARBA" id="ARBA00023136"/>
    </source>
</evidence>
<dbReference type="Gene3D" id="1.20.1640.10">
    <property type="entry name" value="Multidrug efflux transporter AcrB transmembrane domain"/>
    <property type="match status" value="2"/>
</dbReference>
<dbReference type="Proteomes" id="UP000568050">
    <property type="component" value="Unassembled WGS sequence"/>
</dbReference>
<sequence length="916" mass="96218">MSSSLYRLGLRASHTPKRIILAWLGIIVLLGALAGAFGDRLSDEFAIPGTEAQQGLDNLETRFPEMSGTSGEMVFRTTDGSPIDSHRDEITAVMKEISTYKDVVAAPDPYGEHTKGVTSEDGTALMGSVQMDGGLGSYDPNSIEKIQKLASEHTGNGLEVIPSGWMLKDPSVPISITEALGVLAALIILAVSFRSLVAAFIPIVTALVGVGIAMLLMFAGTSILTVSSTAPTLAVMIGLAVGIDYSLFIVSRHIDQLRDGMAVDESIGRATATSGSAVVFAGMTVVIALIGLFITGIPFLTIMGVVSAIAVAANVAVALTLLPAILALLGERLRPKSARSSRTAQQADGPDHRSGSHAAKPARTPLREKWVRLITRVPALTLIVVLAATAALIIPAKDLRLALPDQGTEPVGSASRVGNDVVVEEFGEGYTAQILVTADIVNSTDPVGVVDELAARATKLDGVRTVQLATPNRGADMGVVVLIPEHGSSHPSTAKLVEDLRDHAAGWEKDLNISQVTVTGSTAAATDITARLSAALIPFGIFVVGLSLVLLAIVFRSIWVPIKAALGFLLSIGVAFGVSAMVFEYGWGADMLNIAATGPVISFMPIIVMGVLFGLAMDYEVFLVSRMREDFTHTRDAKGAITRGFTHSAPVVIAAALIMLFIFAAFVPESTFEVQPIALALAAGVFVDAFIVRMTLVPAVLALIGERAWHLPAWLDRLLPNMDVEGEGLATVLEHQAWTREHGRAVIRLNEVTAPLLSGTGTLGPISEHVRSGEIMLVTAPTADERDTFTLLSAGRLLPESGHVVIGNRIIPLETGAAQQNVLLTGEDPVGALTRHRPSDPTATAVVLPSLAALVEADGGVDALLSRTRQGSAAVIAADTDPAALLDQIDDLADVRILDLADLRTRPTDENAEVLA</sequence>
<feature type="transmembrane region" description="Helical" evidence="7">
    <location>
        <begin position="271"/>
        <end position="294"/>
    </location>
</feature>
<evidence type="ECO:0000313" key="10">
    <source>
        <dbReference type="Proteomes" id="UP000568050"/>
    </source>
</evidence>
<gene>
    <name evidence="9" type="ORF">FHX50_000649</name>
</gene>
<feature type="transmembrane region" description="Helical" evidence="7">
    <location>
        <begin position="300"/>
        <end position="329"/>
    </location>
</feature>
<dbReference type="AlphaFoldDB" id="A0A839QWN6"/>
<evidence type="ECO:0000256" key="7">
    <source>
        <dbReference type="SAM" id="Phobius"/>
    </source>
</evidence>
<feature type="transmembrane region" description="Helical" evidence="7">
    <location>
        <begin position="20"/>
        <end position="38"/>
    </location>
</feature>
<dbReference type="InterPro" id="IPR004869">
    <property type="entry name" value="MMPL_dom"/>
</dbReference>
<dbReference type="Pfam" id="PF03176">
    <property type="entry name" value="MMPL"/>
    <property type="match status" value="2"/>
</dbReference>
<feature type="transmembrane region" description="Helical" evidence="7">
    <location>
        <begin position="230"/>
        <end position="250"/>
    </location>
</feature>
<keyword evidence="2" id="KW-1003">Cell membrane</keyword>
<organism evidence="9 10">
    <name type="scientific">Helcobacillus massiliensis</name>
    <dbReference type="NCBI Taxonomy" id="521392"/>
    <lineage>
        <taxon>Bacteria</taxon>
        <taxon>Bacillati</taxon>
        <taxon>Actinomycetota</taxon>
        <taxon>Actinomycetes</taxon>
        <taxon>Micrococcales</taxon>
        <taxon>Dermabacteraceae</taxon>
        <taxon>Helcobacillus</taxon>
    </lineage>
</organism>